<organism evidence="2 3">
    <name type="scientific">Granulicella aggregans</name>
    <dbReference type="NCBI Taxonomy" id="474949"/>
    <lineage>
        <taxon>Bacteria</taxon>
        <taxon>Pseudomonadati</taxon>
        <taxon>Acidobacteriota</taxon>
        <taxon>Terriglobia</taxon>
        <taxon>Terriglobales</taxon>
        <taxon>Acidobacteriaceae</taxon>
        <taxon>Granulicella</taxon>
    </lineage>
</organism>
<evidence type="ECO:0000259" key="1">
    <source>
        <dbReference type="PROSITE" id="PS50873"/>
    </source>
</evidence>
<dbReference type="SUPFAM" id="SSF52540">
    <property type="entry name" value="P-loop containing nucleoside triphosphate hydrolases"/>
    <property type="match status" value="1"/>
</dbReference>
<dbReference type="Gene3D" id="1.25.40.10">
    <property type="entry name" value="Tetratricopeptide repeat domain"/>
    <property type="match status" value="2"/>
</dbReference>
<protein>
    <submittedName>
        <fullName evidence="2">Tetratricopeptide (TPR) repeat protein</fullName>
    </submittedName>
</protein>
<dbReference type="InterPro" id="IPR027417">
    <property type="entry name" value="P-loop_NTPase"/>
</dbReference>
<dbReference type="SUPFAM" id="SSF48452">
    <property type="entry name" value="TPR-like"/>
    <property type="match status" value="1"/>
</dbReference>
<evidence type="ECO:0000313" key="2">
    <source>
        <dbReference type="EMBL" id="MBB5057430.1"/>
    </source>
</evidence>
<gene>
    <name evidence="2" type="ORF">HDF16_002136</name>
</gene>
<sequence length="858" mass="94371">MTEHDASPQGDHNIIVQAQGDGINITVGLPHLTLVPWQNRVRDDLKRDIQILDAAYRAVPLIGRECDLEFLSRWLEGSAIKVATLIGRGGAGKTRLALELLEKMPDDWYAGFLTPEEGRRFIEHSDISAWGWQRPTLIVVDYAAALGLTLAAWLRGLADHSPSKSPLRILLLERHAGLEGGWYHSLFDPSRQPTRVAELFSPLEPRTLAPLDDSAQRREVLGYALARARPFYSERPAPAIPTPGIHVHFDKLLEDPQWADPLLLLMAALVACENGFPAALSLSRPELAKNLADKEARRIRHGFDPQDPQSVQDADLLVHLYACVTLCGGLDRERLLKLAKQECEELGMSYSRGPGAAVNDLAVRAGAVSSIPTMTPDLLAEAFWLGVLGKQNITDGVEVVKRVFPLAVASVVAVLIRSATDFSRAGESLPLAALKAIAESPQADLDLKLVIERALPQDSLALSDFALSLTREIVELLLPIYLYGGSTDGRAVLAGMLDRLSSRQSAIEDRKGALQSITEAVRIYYELSLTKREKFFPELAGSLINLSTRQRGVGDPTGALQSITESVRIYRVLSASSPDQFLPELSLSLNNLSNRQSDTGNFTAGLTSIVEAVEIRRKLSGSDPKKFMPDLAQSLNNLSNRRVQVGDVQGALESISEAVRIFRDLSASDPDRFLLDFARSLGNLSTRQARIGDRDGALESIEETVRVFRDLSVSASKRFLPDLAKSLIALSSMQVEAGNHPDALVSIIDAARILHDLSVLNPDRFLPELALSLSILGDQLCAVGRQREAMETFAKSIRLLEPFYIRYPEAFRAWAPATVRDYLVQSRQLGVEPDEQLLLPYQAVIAEYNLRLEEGESE</sequence>
<dbReference type="GO" id="GO:0004601">
    <property type="term" value="F:peroxidase activity"/>
    <property type="evidence" value="ECO:0007669"/>
    <property type="project" value="InterPro"/>
</dbReference>
<feature type="domain" description="Plant heme peroxidase family profile" evidence="1">
    <location>
        <begin position="413"/>
        <end position="706"/>
    </location>
</feature>
<dbReference type="EMBL" id="JACHIP010000003">
    <property type="protein sequence ID" value="MBB5057430.1"/>
    <property type="molecule type" value="Genomic_DNA"/>
</dbReference>
<dbReference type="InterPro" id="IPR026000">
    <property type="entry name" value="Apc5_dom"/>
</dbReference>
<keyword evidence="3" id="KW-1185">Reference proteome</keyword>
<dbReference type="Pfam" id="PF12862">
    <property type="entry name" value="ANAPC5"/>
    <property type="match status" value="2"/>
</dbReference>
<dbReference type="AlphaFoldDB" id="A0A7W7ZCK3"/>
<dbReference type="PANTHER" id="PTHR19959">
    <property type="entry name" value="KINESIN LIGHT CHAIN"/>
    <property type="match status" value="1"/>
</dbReference>
<dbReference type="PROSITE" id="PS50873">
    <property type="entry name" value="PEROXIDASE_4"/>
    <property type="match status" value="1"/>
</dbReference>
<dbReference type="GO" id="GO:0006979">
    <property type="term" value="P:response to oxidative stress"/>
    <property type="evidence" value="ECO:0007669"/>
    <property type="project" value="InterPro"/>
</dbReference>
<dbReference type="Proteomes" id="UP000540989">
    <property type="component" value="Unassembled WGS sequence"/>
</dbReference>
<proteinExistence type="predicted"/>
<accession>A0A7W7ZCK3</accession>
<dbReference type="InterPro" id="IPR002016">
    <property type="entry name" value="Haem_peroxidase"/>
</dbReference>
<reference evidence="2 3" key="1">
    <citation type="submission" date="2020-08" db="EMBL/GenBank/DDBJ databases">
        <title>Genomic Encyclopedia of Type Strains, Phase IV (KMG-V): Genome sequencing to study the core and pangenomes of soil and plant-associated prokaryotes.</title>
        <authorList>
            <person name="Whitman W."/>
        </authorList>
    </citation>
    <scope>NUCLEOTIDE SEQUENCE [LARGE SCALE GENOMIC DNA]</scope>
    <source>
        <strain evidence="2 3">M8UP14</strain>
    </source>
</reference>
<dbReference type="PANTHER" id="PTHR19959:SF119">
    <property type="entry name" value="FUNGAL LIPASE-LIKE DOMAIN-CONTAINING PROTEIN"/>
    <property type="match status" value="1"/>
</dbReference>
<dbReference type="GO" id="GO:0020037">
    <property type="term" value="F:heme binding"/>
    <property type="evidence" value="ECO:0007669"/>
    <property type="project" value="InterPro"/>
</dbReference>
<comment type="caution">
    <text evidence="2">The sequence shown here is derived from an EMBL/GenBank/DDBJ whole genome shotgun (WGS) entry which is preliminary data.</text>
</comment>
<name>A0A7W7ZCK3_9BACT</name>
<dbReference type="InterPro" id="IPR011990">
    <property type="entry name" value="TPR-like_helical_dom_sf"/>
</dbReference>
<dbReference type="RefSeq" id="WP_184216357.1">
    <property type="nucleotide sequence ID" value="NZ_JACHIP010000003.1"/>
</dbReference>
<evidence type="ECO:0000313" key="3">
    <source>
        <dbReference type="Proteomes" id="UP000540989"/>
    </source>
</evidence>